<sequence length="220" mass="22926">MRPHPKTLASLTVSLLLAAFLSGCSAGDWSQPHAMPTAVGALGDGFLPADPPSPEATIDPTEGSWNDVHPSAGLRVVLLWAGDGDAEDAMTGAVRSWAHDEQVDLREVEAGANPIDSVVEAMQMQPDLIISAGNDLIDPLAAVTASHLDQQFLVIGAELAEPTENVTAVDWTGAAFRGEGLGASSHYDPATFTPERCAAAVRAGMAAVLHDETGIVIWID</sequence>
<feature type="signal peptide" evidence="1">
    <location>
        <begin position="1"/>
        <end position="26"/>
    </location>
</feature>
<keyword evidence="3" id="KW-1185">Reference proteome</keyword>
<feature type="chain" id="PRO_5011518903" description="BMP family ABC transporter substrate-binding protein" evidence="1">
    <location>
        <begin position="27"/>
        <end position="220"/>
    </location>
</feature>
<dbReference type="PROSITE" id="PS51257">
    <property type="entry name" value="PROKAR_LIPOPROTEIN"/>
    <property type="match status" value="1"/>
</dbReference>
<reference evidence="2 3" key="1">
    <citation type="submission" date="2016-10" db="EMBL/GenBank/DDBJ databases">
        <authorList>
            <person name="de Groot N.N."/>
        </authorList>
    </citation>
    <scope>NUCLEOTIDE SEQUENCE [LARGE SCALE GENOMIC DNA]</scope>
    <source>
        <strain evidence="2 3">CGMCC 4.3491</strain>
    </source>
</reference>
<evidence type="ECO:0008006" key="4">
    <source>
        <dbReference type="Google" id="ProtNLM"/>
    </source>
</evidence>
<organism evidence="2 3">
    <name type="scientific">Herbiconiux ginsengi</name>
    <dbReference type="NCBI Taxonomy" id="381665"/>
    <lineage>
        <taxon>Bacteria</taxon>
        <taxon>Bacillati</taxon>
        <taxon>Actinomycetota</taxon>
        <taxon>Actinomycetes</taxon>
        <taxon>Micrococcales</taxon>
        <taxon>Microbacteriaceae</taxon>
        <taxon>Herbiconiux</taxon>
    </lineage>
</organism>
<keyword evidence="1" id="KW-0732">Signal</keyword>
<name>A0A1H3L392_9MICO</name>
<proteinExistence type="predicted"/>
<gene>
    <name evidence="2" type="ORF">SAMN05216554_0809</name>
</gene>
<dbReference type="Gene3D" id="3.40.50.2300">
    <property type="match status" value="1"/>
</dbReference>
<dbReference type="OrthoDB" id="4824377at2"/>
<protein>
    <recommendedName>
        <fullName evidence="4">BMP family ABC transporter substrate-binding protein</fullName>
    </recommendedName>
</protein>
<dbReference type="AlphaFoldDB" id="A0A1H3L392"/>
<accession>A0A1H3L392</accession>
<evidence type="ECO:0000313" key="3">
    <source>
        <dbReference type="Proteomes" id="UP000198891"/>
    </source>
</evidence>
<dbReference type="RefSeq" id="WP_092549085.1">
    <property type="nucleotide sequence ID" value="NZ_FNPZ01000001.1"/>
</dbReference>
<evidence type="ECO:0000313" key="2">
    <source>
        <dbReference type="EMBL" id="SDY58902.1"/>
    </source>
</evidence>
<evidence type="ECO:0000256" key="1">
    <source>
        <dbReference type="SAM" id="SignalP"/>
    </source>
</evidence>
<dbReference type="EMBL" id="FNPZ01000001">
    <property type="protein sequence ID" value="SDY58902.1"/>
    <property type="molecule type" value="Genomic_DNA"/>
</dbReference>
<dbReference type="Proteomes" id="UP000198891">
    <property type="component" value="Unassembled WGS sequence"/>
</dbReference>